<gene>
    <name evidence="2" type="ORF">TSAR_008071</name>
</gene>
<feature type="region of interest" description="Disordered" evidence="1">
    <location>
        <begin position="1"/>
        <end position="25"/>
    </location>
</feature>
<dbReference type="EMBL" id="NNAY01000003">
    <property type="protein sequence ID" value="OXU32250.1"/>
    <property type="molecule type" value="Genomic_DNA"/>
</dbReference>
<accession>A0A232FNZ6</accession>
<evidence type="ECO:0000256" key="1">
    <source>
        <dbReference type="SAM" id="MobiDB-lite"/>
    </source>
</evidence>
<evidence type="ECO:0000313" key="2">
    <source>
        <dbReference type="EMBL" id="OXU32250.1"/>
    </source>
</evidence>
<name>A0A232FNZ6_9HYME</name>
<sequence>MALISILKQPQNQSRSRSVSPARGLPQMSAVHGQYGHPYPPTMGPHPYMAPPLFYYYLPGNPPFSFPYNNPYLQYPMQGQMQGFGYQQPEPPMKGDGVQGR</sequence>
<dbReference type="AlphaFoldDB" id="A0A232FNZ6"/>
<comment type="caution">
    <text evidence="2">The sequence shown here is derived from an EMBL/GenBank/DDBJ whole genome shotgun (WGS) entry which is preliminary data.</text>
</comment>
<protein>
    <submittedName>
        <fullName evidence="2">Uncharacterized protein</fullName>
    </submittedName>
</protein>
<reference evidence="2 3" key="1">
    <citation type="journal article" date="2017" name="Curr. Biol.">
        <title>The Evolution of Venom by Co-option of Single-Copy Genes.</title>
        <authorList>
            <person name="Martinson E.O."/>
            <person name="Mrinalini"/>
            <person name="Kelkar Y.D."/>
            <person name="Chang C.H."/>
            <person name="Werren J.H."/>
        </authorList>
    </citation>
    <scope>NUCLEOTIDE SEQUENCE [LARGE SCALE GENOMIC DNA]</scope>
    <source>
        <strain evidence="2 3">Alberta</strain>
        <tissue evidence="2">Whole body</tissue>
    </source>
</reference>
<dbReference type="Proteomes" id="UP000215335">
    <property type="component" value="Unassembled WGS sequence"/>
</dbReference>
<keyword evidence="3" id="KW-1185">Reference proteome</keyword>
<proteinExistence type="predicted"/>
<evidence type="ECO:0000313" key="3">
    <source>
        <dbReference type="Proteomes" id="UP000215335"/>
    </source>
</evidence>
<feature type="compositionally biased region" description="Polar residues" evidence="1">
    <location>
        <begin position="8"/>
        <end position="19"/>
    </location>
</feature>
<organism evidence="2 3">
    <name type="scientific">Trichomalopsis sarcophagae</name>
    <dbReference type="NCBI Taxonomy" id="543379"/>
    <lineage>
        <taxon>Eukaryota</taxon>
        <taxon>Metazoa</taxon>
        <taxon>Ecdysozoa</taxon>
        <taxon>Arthropoda</taxon>
        <taxon>Hexapoda</taxon>
        <taxon>Insecta</taxon>
        <taxon>Pterygota</taxon>
        <taxon>Neoptera</taxon>
        <taxon>Endopterygota</taxon>
        <taxon>Hymenoptera</taxon>
        <taxon>Apocrita</taxon>
        <taxon>Proctotrupomorpha</taxon>
        <taxon>Chalcidoidea</taxon>
        <taxon>Pteromalidae</taxon>
        <taxon>Pteromalinae</taxon>
        <taxon>Trichomalopsis</taxon>
    </lineage>
</organism>